<feature type="compositionally biased region" description="Basic and acidic residues" evidence="1">
    <location>
        <begin position="113"/>
        <end position="126"/>
    </location>
</feature>
<protein>
    <submittedName>
        <fullName evidence="2">Copper oxidase</fullName>
    </submittedName>
</protein>
<name>A0A8H4VE02_9HYPO</name>
<reference evidence="2 3" key="1">
    <citation type="journal article" date="2020" name="G3 (Bethesda)">
        <title>Genetic Underpinnings of Host Manipulation by Ophiocordyceps as Revealed by Comparative Transcriptomics.</title>
        <authorList>
            <person name="Will I."/>
            <person name="Das B."/>
            <person name="Trinh T."/>
            <person name="Brachmann A."/>
            <person name="Ohm R.A."/>
            <person name="de Bekker C."/>
        </authorList>
    </citation>
    <scope>NUCLEOTIDE SEQUENCE [LARGE SCALE GENOMIC DNA]</scope>
    <source>
        <strain evidence="2 3">EC05</strain>
    </source>
</reference>
<proteinExistence type="predicted"/>
<sequence length="311" mass="34263">MRLHSSANDCPPTTDPDTHGESLPDLPPPSMRSMSAIYVPSLPPSPVSPSPSPASAKPHLASPTELRRDLYLHPRRPAITDQPNVFDANPSGDSENVRERQLYNAVSCRTSLKEHHGVKAPKEDPSVKALMEDPSEDLGVRALKEDLSVKTLMEDPSEDPSVRALREDLNSVKARKEDLSGVRALKGDLNSVKARKEDLSSVKARKEDLSSVRVLKGDLSSVKALIVKTLMEDPSEDPSVRALKVDLNSVKAPKKDPKAKEDEGAEIDKIILALLQPFRSFLEVWVLGETRRMPARPKEIALPSLRSSEYR</sequence>
<feature type="region of interest" description="Disordered" evidence="1">
    <location>
        <begin position="1"/>
        <end position="98"/>
    </location>
</feature>
<evidence type="ECO:0000256" key="1">
    <source>
        <dbReference type="SAM" id="MobiDB-lite"/>
    </source>
</evidence>
<feature type="compositionally biased region" description="Pro residues" evidence="1">
    <location>
        <begin position="41"/>
        <end position="52"/>
    </location>
</feature>
<comment type="caution">
    <text evidence="2">The sequence shown here is derived from an EMBL/GenBank/DDBJ whole genome shotgun (WGS) entry which is preliminary data.</text>
</comment>
<gene>
    <name evidence="2" type="ORF">GQ602_003222</name>
</gene>
<dbReference type="Proteomes" id="UP000562929">
    <property type="component" value="Unassembled WGS sequence"/>
</dbReference>
<feature type="compositionally biased region" description="Low complexity" evidence="1">
    <location>
        <begin position="53"/>
        <end position="63"/>
    </location>
</feature>
<organism evidence="2 3">
    <name type="scientific">Ophiocordyceps camponoti-floridani</name>
    <dbReference type="NCBI Taxonomy" id="2030778"/>
    <lineage>
        <taxon>Eukaryota</taxon>
        <taxon>Fungi</taxon>
        <taxon>Dikarya</taxon>
        <taxon>Ascomycota</taxon>
        <taxon>Pezizomycotina</taxon>
        <taxon>Sordariomycetes</taxon>
        <taxon>Hypocreomycetidae</taxon>
        <taxon>Hypocreales</taxon>
        <taxon>Ophiocordycipitaceae</taxon>
        <taxon>Ophiocordyceps</taxon>
    </lineage>
</organism>
<feature type="region of interest" description="Disordered" evidence="1">
    <location>
        <begin position="113"/>
        <end position="135"/>
    </location>
</feature>
<dbReference type="EMBL" id="JAACLJ010000003">
    <property type="protein sequence ID" value="KAF4589333.1"/>
    <property type="molecule type" value="Genomic_DNA"/>
</dbReference>
<keyword evidence="3" id="KW-1185">Reference proteome</keyword>
<dbReference type="AlphaFoldDB" id="A0A8H4VE02"/>
<accession>A0A8H4VE02</accession>
<evidence type="ECO:0000313" key="3">
    <source>
        <dbReference type="Proteomes" id="UP000562929"/>
    </source>
</evidence>
<evidence type="ECO:0000313" key="2">
    <source>
        <dbReference type="EMBL" id="KAF4589333.1"/>
    </source>
</evidence>